<comment type="cofactor">
    <cofactor evidence="7">
        <name>a divalent metal cation</name>
        <dbReference type="ChEBI" id="CHEBI:60240"/>
    </cofactor>
    <text evidence="7">Binds 1 divalent metal cation per subunit.</text>
</comment>
<dbReference type="SUPFAM" id="SSF64167">
    <property type="entry name" value="SurE-like"/>
    <property type="match status" value="1"/>
</dbReference>
<feature type="domain" description="Survival protein SurE-like phosphatase/nucleotidase" evidence="8">
    <location>
        <begin position="12"/>
        <end position="193"/>
    </location>
</feature>
<organism evidence="9 10">
    <name type="scientific">Rhodospirillum centenum (strain ATCC 51521 / SW)</name>
    <dbReference type="NCBI Taxonomy" id="414684"/>
    <lineage>
        <taxon>Bacteria</taxon>
        <taxon>Pseudomonadati</taxon>
        <taxon>Pseudomonadota</taxon>
        <taxon>Alphaproteobacteria</taxon>
        <taxon>Rhodospirillales</taxon>
        <taxon>Rhodospirillaceae</taxon>
        <taxon>Rhodospirillum</taxon>
    </lineage>
</organism>
<accession>B6IS03</accession>
<sequence>MQARSARRFARVLLTNDDGIDAPGMAALARVAQELAEEVWIVAPEHDQSGMSRAISLHDPLRLLGKGERRYAVTGTPGDSVIVGLREVLAATPPDIVISGINRGANLGQEVAYSGTVSAALTAKLLGVPGIAFSQAFRDREQVRWHTAMAMIPRVFEVLDGLGGLPEAVLNVNFPDVEPEEVTGFAFTRQAQGNIVAIDTERRTDTRGIDYRWLSFRRAASEQPEDSDIAALRRCAVSLTPLGFDFTDTAALEALRARA</sequence>
<dbReference type="EC" id="3.1.3.5" evidence="7"/>
<feature type="binding site" evidence="7">
    <location>
        <position position="17"/>
    </location>
    <ligand>
        <name>a divalent metal cation</name>
        <dbReference type="ChEBI" id="CHEBI:60240"/>
    </ligand>
</feature>
<dbReference type="GO" id="GO:0005737">
    <property type="term" value="C:cytoplasm"/>
    <property type="evidence" value="ECO:0007669"/>
    <property type="project" value="UniProtKB-SubCell"/>
</dbReference>
<name>B6IS03_RHOCS</name>
<dbReference type="GO" id="GO:0000166">
    <property type="term" value="F:nucleotide binding"/>
    <property type="evidence" value="ECO:0007669"/>
    <property type="project" value="UniProtKB-KW"/>
</dbReference>
<gene>
    <name evidence="7 9" type="primary">surE</name>
    <name evidence="9" type="ordered locus">RC1_0808</name>
</gene>
<dbReference type="EMBL" id="CP000613">
    <property type="protein sequence ID" value="ACI98239.1"/>
    <property type="molecule type" value="Genomic_DNA"/>
</dbReference>
<dbReference type="GO" id="GO:0008253">
    <property type="term" value="F:5'-nucleotidase activity"/>
    <property type="evidence" value="ECO:0007669"/>
    <property type="project" value="UniProtKB-UniRule"/>
</dbReference>
<evidence type="ECO:0000256" key="7">
    <source>
        <dbReference type="HAMAP-Rule" id="MF_00060"/>
    </source>
</evidence>
<proteinExistence type="inferred from homology"/>
<dbReference type="PANTHER" id="PTHR30457">
    <property type="entry name" value="5'-NUCLEOTIDASE SURE"/>
    <property type="match status" value="1"/>
</dbReference>
<dbReference type="AlphaFoldDB" id="B6IS03"/>
<reference evidence="9 10" key="1">
    <citation type="journal article" date="2010" name="BMC Genomics">
        <title>Metabolic flexibility revealed in the genome of the cyst-forming alpha-1 proteobacterium Rhodospirillum centenum.</title>
        <authorList>
            <person name="Lu Y.K."/>
            <person name="Marden J."/>
            <person name="Han M."/>
            <person name="Swingley W.D."/>
            <person name="Mastrian S.D."/>
            <person name="Chowdhury S.R."/>
            <person name="Hao J."/>
            <person name="Helmy T."/>
            <person name="Kim S."/>
            <person name="Kurdoglu A.A."/>
            <person name="Matthies H.J."/>
            <person name="Rollo D."/>
            <person name="Stothard P."/>
            <person name="Blankenship R.E."/>
            <person name="Bauer C.E."/>
            <person name="Touchman J.W."/>
        </authorList>
    </citation>
    <scope>NUCLEOTIDE SEQUENCE [LARGE SCALE GENOMIC DNA]</scope>
    <source>
        <strain evidence="10">ATCC 51521 / SW</strain>
    </source>
</reference>
<dbReference type="RefSeq" id="WP_012566029.1">
    <property type="nucleotide sequence ID" value="NC_011420.2"/>
</dbReference>
<evidence type="ECO:0000256" key="3">
    <source>
        <dbReference type="ARBA" id="ARBA00022490"/>
    </source>
</evidence>
<dbReference type="InterPro" id="IPR036523">
    <property type="entry name" value="SurE-like_sf"/>
</dbReference>
<evidence type="ECO:0000313" key="10">
    <source>
        <dbReference type="Proteomes" id="UP000001591"/>
    </source>
</evidence>
<feature type="binding site" evidence="7">
    <location>
        <position position="102"/>
    </location>
    <ligand>
        <name>a divalent metal cation</name>
        <dbReference type="ChEBI" id="CHEBI:60240"/>
    </ligand>
</feature>
<comment type="function">
    <text evidence="7">Nucleotidase that shows phosphatase activity on nucleoside 5'-monophosphates.</text>
</comment>
<evidence type="ECO:0000259" key="8">
    <source>
        <dbReference type="Pfam" id="PF01975"/>
    </source>
</evidence>
<keyword evidence="4 7" id="KW-0479">Metal-binding</keyword>
<evidence type="ECO:0000256" key="1">
    <source>
        <dbReference type="ARBA" id="ARBA00000815"/>
    </source>
</evidence>
<dbReference type="eggNOG" id="COG0496">
    <property type="taxonomic scope" value="Bacteria"/>
</dbReference>
<comment type="catalytic activity">
    <reaction evidence="1 7">
        <text>a ribonucleoside 5'-phosphate + H2O = a ribonucleoside + phosphate</text>
        <dbReference type="Rhea" id="RHEA:12484"/>
        <dbReference type="ChEBI" id="CHEBI:15377"/>
        <dbReference type="ChEBI" id="CHEBI:18254"/>
        <dbReference type="ChEBI" id="CHEBI:43474"/>
        <dbReference type="ChEBI" id="CHEBI:58043"/>
        <dbReference type="EC" id="3.1.3.5"/>
    </reaction>
</comment>
<dbReference type="Gene3D" id="3.40.1210.10">
    <property type="entry name" value="Survival protein SurE-like phosphatase/nucleotidase"/>
    <property type="match status" value="1"/>
</dbReference>
<dbReference type="GO" id="GO:0008254">
    <property type="term" value="F:3'-nucleotidase activity"/>
    <property type="evidence" value="ECO:0007669"/>
    <property type="project" value="TreeGrafter"/>
</dbReference>
<evidence type="ECO:0000256" key="5">
    <source>
        <dbReference type="ARBA" id="ARBA00022741"/>
    </source>
</evidence>
<dbReference type="Proteomes" id="UP000001591">
    <property type="component" value="Chromosome"/>
</dbReference>
<dbReference type="OrthoDB" id="9780815at2"/>
<dbReference type="HAMAP" id="MF_00060">
    <property type="entry name" value="SurE"/>
    <property type="match status" value="1"/>
</dbReference>
<keyword evidence="3 7" id="KW-0963">Cytoplasm</keyword>
<dbReference type="InterPro" id="IPR002828">
    <property type="entry name" value="SurE-like_Pase/nucleotidase"/>
</dbReference>
<dbReference type="NCBIfam" id="NF001490">
    <property type="entry name" value="PRK00346.1-4"/>
    <property type="match status" value="1"/>
</dbReference>
<dbReference type="GO" id="GO:0004309">
    <property type="term" value="F:exopolyphosphatase activity"/>
    <property type="evidence" value="ECO:0007669"/>
    <property type="project" value="TreeGrafter"/>
</dbReference>
<keyword evidence="5 7" id="KW-0547">Nucleotide-binding</keyword>
<evidence type="ECO:0000313" key="9">
    <source>
        <dbReference type="EMBL" id="ACI98239.1"/>
    </source>
</evidence>
<keyword evidence="6 7" id="KW-0378">Hydrolase</keyword>
<dbReference type="Pfam" id="PF01975">
    <property type="entry name" value="SurE"/>
    <property type="match status" value="1"/>
</dbReference>
<dbReference type="KEGG" id="rce:RC1_0808"/>
<dbReference type="STRING" id="414684.RC1_0808"/>
<evidence type="ECO:0000256" key="4">
    <source>
        <dbReference type="ARBA" id="ARBA00022723"/>
    </source>
</evidence>
<dbReference type="PANTHER" id="PTHR30457:SF12">
    <property type="entry name" value="5'_3'-NUCLEOTIDASE SURE"/>
    <property type="match status" value="1"/>
</dbReference>
<comment type="similarity">
    <text evidence="2 7">Belongs to the SurE nucleotidase family.</text>
</comment>
<dbReference type="HOGENOM" id="CLU_045192_1_2_5"/>
<dbReference type="GO" id="GO:0046872">
    <property type="term" value="F:metal ion binding"/>
    <property type="evidence" value="ECO:0007669"/>
    <property type="project" value="UniProtKB-UniRule"/>
</dbReference>
<dbReference type="InterPro" id="IPR030048">
    <property type="entry name" value="SurE"/>
</dbReference>
<evidence type="ECO:0000256" key="2">
    <source>
        <dbReference type="ARBA" id="ARBA00011062"/>
    </source>
</evidence>
<protein>
    <recommendedName>
        <fullName evidence="7">5'-nucleotidase SurE</fullName>
        <ecNumber evidence="7">3.1.3.5</ecNumber>
    </recommendedName>
    <alternativeName>
        <fullName evidence="7">Nucleoside 5'-monophosphate phosphohydrolase</fullName>
    </alternativeName>
</protein>
<keyword evidence="10" id="KW-1185">Reference proteome</keyword>
<feature type="binding site" evidence="7">
    <location>
        <position position="49"/>
    </location>
    <ligand>
        <name>a divalent metal cation</name>
        <dbReference type="ChEBI" id="CHEBI:60240"/>
    </ligand>
</feature>
<comment type="subcellular location">
    <subcellularLocation>
        <location evidence="7">Cytoplasm</location>
    </subcellularLocation>
</comment>
<feature type="binding site" evidence="7">
    <location>
        <position position="18"/>
    </location>
    <ligand>
        <name>a divalent metal cation</name>
        <dbReference type="ChEBI" id="CHEBI:60240"/>
    </ligand>
</feature>
<evidence type="ECO:0000256" key="6">
    <source>
        <dbReference type="ARBA" id="ARBA00022801"/>
    </source>
</evidence>
<dbReference type="NCBIfam" id="TIGR00087">
    <property type="entry name" value="surE"/>
    <property type="match status" value="1"/>
</dbReference>